<evidence type="ECO:0000313" key="2">
    <source>
        <dbReference type="Proteomes" id="UP000292583"/>
    </source>
</evidence>
<dbReference type="Proteomes" id="UP000292583">
    <property type="component" value="Unassembled WGS sequence"/>
</dbReference>
<dbReference type="OrthoDB" id="5358713at2"/>
<dbReference type="RefSeq" id="WP_131163298.1">
    <property type="nucleotide sequence ID" value="NZ_QPGQ01000010.1"/>
</dbReference>
<name>A0A4Q9JXC1_9BACT</name>
<accession>A0A4Q9JXC1</accession>
<evidence type="ECO:0000313" key="1">
    <source>
        <dbReference type="EMBL" id="TBR82311.1"/>
    </source>
</evidence>
<gene>
    <name evidence="1" type="ORF">DU473_00285</name>
</gene>
<protein>
    <recommendedName>
        <fullName evidence="3">Flagellar-associated protein FlgQ</fullName>
    </recommendedName>
</protein>
<comment type="caution">
    <text evidence="1">The sequence shown here is derived from an EMBL/GenBank/DDBJ whole genome shotgun (WGS) entry which is preliminary data.</text>
</comment>
<proteinExistence type="predicted"/>
<dbReference type="AlphaFoldDB" id="A0A4Q9JXC1"/>
<sequence length="149" mass="17484">MERIICLLILLNLRLFAQDEFIFWAELSSRNLVLFHQSQNISLAMTKSDNFFSDFVCELPYTQKDYIKFPKNSLGLIDEDMPKKIKLDFLNSHKNELSECFIGAKIQIKSFTQTNLLKAQNEIYIKILPLRFSVDFGSNSALIYYLRKK</sequence>
<reference evidence="1 2" key="1">
    <citation type="submission" date="2018-07" db="EMBL/GenBank/DDBJ databases">
        <title>Campylobacter zealandensis sp. nov., isolated from birds and water in New Zealand.</title>
        <authorList>
            <person name="Wilkinson D.A."/>
            <person name="Biggs P.J."/>
            <person name="French N.P."/>
            <person name="Midwinter A.C."/>
        </authorList>
    </citation>
    <scope>NUCLEOTIDE SEQUENCE [LARGE SCALE GENOMIC DNA]</scope>
    <source>
        <strain evidence="1 2">B423b</strain>
    </source>
</reference>
<dbReference type="EMBL" id="QPGR01000001">
    <property type="protein sequence ID" value="TBR82311.1"/>
    <property type="molecule type" value="Genomic_DNA"/>
</dbReference>
<organism evidence="1 2">
    <name type="scientific">Campylobacter novaezeelandiae</name>
    <dbReference type="NCBI Taxonomy" id="2267891"/>
    <lineage>
        <taxon>Bacteria</taxon>
        <taxon>Pseudomonadati</taxon>
        <taxon>Campylobacterota</taxon>
        <taxon>Epsilonproteobacteria</taxon>
        <taxon>Campylobacterales</taxon>
        <taxon>Campylobacteraceae</taxon>
        <taxon>Campylobacter</taxon>
    </lineage>
</organism>
<keyword evidence="2" id="KW-1185">Reference proteome</keyword>
<evidence type="ECO:0008006" key="3">
    <source>
        <dbReference type="Google" id="ProtNLM"/>
    </source>
</evidence>